<keyword evidence="1" id="KW-1133">Transmembrane helix</keyword>
<gene>
    <name evidence="2" type="ORF">Dfulv_28315</name>
</gene>
<reference evidence="2" key="1">
    <citation type="submission" date="2021-04" db="EMBL/GenBank/DDBJ databases">
        <authorList>
            <person name="Hartkoorn R.C."/>
            <person name="Beaudoing E."/>
            <person name="Hot D."/>
        </authorList>
    </citation>
    <scope>NUCLEOTIDE SEQUENCE</scope>
    <source>
        <strain evidence="2">NRRL B-16292</strain>
    </source>
</reference>
<dbReference type="EMBL" id="CP073720">
    <property type="protein sequence ID" value="UWP79069.1"/>
    <property type="molecule type" value="Genomic_DNA"/>
</dbReference>
<name>A0ABY5VPN7_9ACTN</name>
<feature type="transmembrane region" description="Helical" evidence="1">
    <location>
        <begin position="123"/>
        <end position="146"/>
    </location>
</feature>
<protein>
    <recommendedName>
        <fullName evidence="4">DUF2178 domain-containing protein</fullName>
    </recommendedName>
</protein>
<keyword evidence="1" id="KW-0812">Transmembrane</keyword>
<evidence type="ECO:0000313" key="3">
    <source>
        <dbReference type="Proteomes" id="UP001059617"/>
    </source>
</evidence>
<accession>A0ABY5VPN7</accession>
<proteinExistence type="predicted"/>
<organism evidence="2 3">
    <name type="scientific">Dactylosporangium fulvum</name>
    <dbReference type="NCBI Taxonomy" id="53359"/>
    <lineage>
        <taxon>Bacteria</taxon>
        <taxon>Bacillati</taxon>
        <taxon>Actinomycetota</taxon>
        <taxon>Actinomycetes</taxon>
        <taxon>Micromonosporales</taxon>
        <taxon>Micromonosporaceae</taxon>
        <taxon>Dactylosporangium</taxon>
    </lineage>
</organism>
<dbReference type="Proteomes" id="UP001059617">
    <property type="component" value="Chromosome"/>
</dbReference>
<keyword evidence="3" id="KW-1185">Reference proteome</keyword>
<evidence type="ECO:0000313" key="2">
    <source>
        <dbReference type="EMBL" id="UWP79069.1"/>
    </source>
</evidence>
<feature type="transmembrane region" description="Helical" evidence="1">
    <location>
        <begin position="56"/>
        <end position="77"/>
    </location>
</feature>
<sequence>MSKILYILKERAVTHEEKRAWIMLVVSVVAYAVYLAVVLSRVGGGALADVSYAGPLLWTVGGAIVTSIVAEIAMGVVNPRASRAKDERDKEIGRLGDHVGQSFVVIGAVSAMLMALAGWDRFWIANVIYLGFVLSAVLGSVTKVIVYRGSFPQW</sequence>
<evidence type="ECO:0008006" key="4">
    <source>
        <dbReference type="Google" id="ProtNLM"/>
    </source>
</evidence>
<reference evidence="2" key="2">
    <citation type="submission" date="2022-09" db="EMBL/GenBank/DDBJ databases">
        <title>Biosynthetic gene clusters of Dactylosporangioum fulvum.</title>
        <authorList>
            <person name="Caradec T."/>
        </authorList>
    </citation>
    <scope>NUCLEOTIDE SEQUENCE</scope>
    <source>
        <strain evidence="2">NRRL B-16292</strain>
    </source>
</reference>
<feature type="transmembrane region" description="Helical" evidence="1">
    <location>
        <begin position="21"/>
        <end position="44"/>
    </location>
</feature>
<keyword evidence="1" id="KW-0472">Membrane</keyword>
<dbReference type="RefSeq" id="WP_259856570.1">
    <property type="nucleotide sequence ID" value="NZ_BAAAST010000051.1"/>
</dbReference>
<evidence type="ECO:0000256" key="1">
    <source>
        <dbReference type="SAM" id="Phobius"/>
    </source>
</evidence>
<feature type="transmembrane region" description="Helical" evidence="1">
    <location>
        <begin position="98"/>
        <end position="117"/>
    </location>
</feature>